<organism evidence="4 5">
    <name type="scientific">Paractinoplanes pyxinae</name>
    <dbReference type="NCBI Taxonomy" id="2997416"/>
    <lineage>
        <taxon>Bacteria</taxon>
        <taxon>Bacillati</taxon>
        <taxon>Actinomycetota</taxon>
        <taxon>Actinomycetes</taxon>
        <taxon>Micromonosporales</taxon>
        <taxon>Micromonosporaceae</taxon>
        <taxon>Paractinoplanes</taxon>
    </lineage>
</organism>
<reference evidence="4" key="1">
    <citation type="submission" date="2022-11" db="EMBL/GenBank/DDBJ databases">
        <authorList>
            <person name="Somphong A."/>
            <person name="Phongsopitanun W."/>
        </authorList>
    </citation>
    <scope>NUCLEOTIDE SEQUENCE</scope>
    <source>
        <strain evidence="4">Pm04-4</strain>
    </source>
</reference>
<evidence type="ECO:0000259" key="3">
    <source>
        <dbReference type="Pfam" id="PF07859"/>
    </source>
</evidence>
<dbReference type="Proteomes" id="UP001151002">
    <property type="component" value="Unassembled WGS sequence"/>
</dbReference>
<dbReference type="GO" id="GO:0016787">
    <property type="term" value="F:hydrolase activity"/>
    <property type="evidence" value="ECO:0007669"/>
    <property type="project" value="UniProtKB-KW"/>
</dbReference>
<dbReference type="InterPro" id="IPR050300">
    <property type="entry name" value="GDXG_lipolytic_enzyme"/>
</dbReference>
<keyword evidence="2 4" id="KW-0378">Hydrolase</keyword>
<keyword evidence="5" id="KW-1185">Reference proteome</keyword>
<sequence>MIPTSVSEGARQILAVPRIEASWPAPDDVEGWEKHIAQADAGLLERFASVGQLPVAVDDREIAGVRTFVARMEEDDSGPIYLDIHGGALIMGGGELCRAFTVVTAMTNGMVTWGVDYRMPPHHPYPAGLDDCVAVYRALLEARSPDQVFVGGASAGGNLAAALMVRAREEGLPMPAALVLNTPELDLTESGDSFHINLAYDNVLGPLLEVNRLYAAGHDLADPHLSPLFADVSGFPPTFLQAGTRDLFLSNAVRMHRKLRNAGVDAELHIGEAMPHGGFTGNTPEDLDLAAERRRFLDKHRREAAA</sequence>
<dbReference type="SUPFAM" id="SSF53474">
    <property type="entry name" value="alpha/beta-Hydrolases"/>
    <property type="match status" value="1"/>
</dbReference>
<dbReference type="InterPro" id="IPR029058">
    <property type="entry name" value="AB_hydrolase_fold"/>
</dbReference>
<evidence type="ECO:0000313" key="4">
    <source>
        <dbReference type="EMBL" id="MCY1137141.1"/>
    </source>
</evidence>
<accession>A0ABT4ASC5</accession>
<dbReference type="RefSeq" id="WP_267560971.1">
    <property type="nucleotide sequence ID" value="NZ_JAPNTZ010000001.1"/>
</dbReference>
<evidence type="ECO:0000313" key="5">
    <source>
        <dbReference type="Proteomes" id="UP001151002"/>
    </source>
</evidence>
<dbReference type="Gene3D" id="3.40.50.1820">
    <property type="entry name" value="alpha/beta hydrolase"/>
    <property type="match status" value="1"/>
</dbReference>
<dbReference type="Pfam" id="PF07859">
    <property type="entry name" value="Abhydrolase_3"/>
    <property type="match status" value="1"/>
</dbReference>
<comment type="similarity">
    <text evidence="1">Belongs to the 'GDXG' lipolytic enzyme family.</text>
</comment>
<feature type="domain" description="Alpha/beta hydrolase fold-3" evidence="3">
    <location>
        <begin position="82"/>
        <end position="277"/>
    </location>
</feature>
<dbReference type="InterPro" id="IPR013094">
    <property type="entry name" value="AB_hydrolase_3"/>
</dbReference>
<evidence type="ECO:0000256" key="1">
    <source>
        <dbReference type="ARBA" id="ARBA00010515"/>
    </source>
</evidence>
<gene>
    <name evidence="4" type="ORF">OWR29_03960</name>
</gene>
<protein>
    <submittedName>
        <fullName evidence="4">Alpha/beta hydrolase</fullName>
    </submittedName>
</protein>
<dbReference type="EMBL" id="JAPNTZ010000001">
    <property type="protein sequence ID" value="MCY1137141.1"/>
    <property type="molecule type" value="Genomic_DNA"/>
</dbReference>
<dbReference type="PANTHER" id="PTHR48081">
    <property type="entry name" value="AB HYDROLASE SUPERFAMILY PROTEIN C4A8.06C"/>
    <property type="match status" value="1"/>
</dbReference>
<dbReference type="PANTHER" id="PTHR48081:SF30">
    <property type="entry name" value="ACETYL-HYDROLASE LIPR-RELATED"/>
    <property type="match status" value="1"/>
</dbReference>
<name>A0ABT4ASC5_9ACTN</name>
<evidence type="ECO:0000256" key="2">
    <source>
        <dbReference type="ARBA" id="ARBA00022801"/>
    </source>
</evidence>
<comment type="caution">
    <text evidence="4">The sequence shown here is derived from an EMBL/GenBank/DDBJ whole genome shotgun (WGS) entry which is preliminary data.</text>
</comment>
<proteinExistence type="inferred from homology"/>